<keyword evidence="2" id="KW-1185">Reference proteome</keyword>
<protein>
    <submittedName>
        <fullName evidence="1">Uncharacterized protein</fullName>
    </submittedName>
</protein>
<dbReference type="RefSeq" id="WP_237378987.1">
    <property type="nucleotide sequence ID" value="NZ_CP071793.1"/>
</dbReference>
<name>A0A8A4TJM8_SULCO</name>
<sequence>MYGNTIELGRQSASPVLSKPGLAIALPNNPFRRTGGPRPILYGCLREPKATAPPQRRKLLDGLFLTAVEIQDQSPSSRNLFERKAVFDDDIQDYGTDWGAWFHLDLQEWLQIAAPTYAFMLHASSRQFVSNVIYVRFEA</sequence>
<organism evidence="1 2">
    <name type="scientific">Sulfidibacter corallicola</name>
    <dbReference type="NCBI Taxonomy" id="2818388"/>
    <lineage>
        <taxon>Bacteria</taxon>
        <taxon>Pseudomonadati</taxon>
        <taxon>Acidobacteriota</taxon>
        <taxon>Holophagae</taxon>
        <taxon>Acanthopleuribacterales</taxon>
        <taxon>Acanthopleuribacteraceae</taxon>
        <taxon>Sulfidibacter</taxon>
    </lineage>
</organism>
<dbReference type="EMBL" id="CP071793">
    <property type="protein sequence ID" value="QTD49352.1"/>
    <property type="molecule type" value="Genomic_DNA"/>
</dbReference>
<evidence type="ECO:0000313" key="2">
    <source>
        <dbReference type="Proteomes" id="UP000663929"/>
    </source>
</evidence>
<reference evidence="1" key="1">
    <citation type="submission" date="2021-03" db="EMBL/GenBank/DDBJ databases">
        <title>Acanthopleuribacteraceae sp. M133.</title>
        <authorList>
            <person name="Wang G."/>
        </authorList>
    </citation>
    <scope>NUCLEOTIDE SEQUENCE</scope>
    <source>
        <strain evidence="1">M133</strain>
    </source>
</reference>
<evidence type="ECO:0000313" key="1">
    <source>
        <dbReference type="EMBL" id="QTD49352.1"/>
    </source>
</evidence>
<dbReference type="Proteomes" id="UP000663929">
    <property type="component" value="Chromosome"/>
</dbReference>
<accession>A0A8A4TJM8</accession>
<gene>
    <name evidence="1" type="ORF">J3U87_27520</name>
</gene>
<dbReference type="KEGG" id="scor:J3U87_27520"/>
<proteinExistence type="predicted"/>
<dbReference type="AlphaFoldDB" id="A0A8A4TJM8"/>